<gene>
    <name evidence="2" type="ORF">NM961_13330</name>
</gene>
<keyword evidence="3" id="KW-1185">Reference proteome</keyword>
<keyword evidence="1" id="KW-0812">Transmembrane</keyword>
<feature type="transmembrane region" description="Helical" evidence="1">
    <location>
        <begin position="39"/>
        <end position="59"/>
    </location>
</feature>
<sequence length="192" mass="21082">MSSGDDWTALAAAWQAQPVNVDLEALQRAVRRRSWRMRLLMALDVVCAVAGVGFAAYLFLHVTAFWPRVGAVVGLVVLAAAVLINYRLRQGLWQAADNSVTGLLKLQRRRCVNAVRMALWGPLFLPLGMLTGTLVGRGWTTPAPAMPGWSPSAKLALLLAVLVLFGLASLLYVRRQRRRIAAIDGLLQQLER</sequence>
<dbReference type="EMBL" id="JANFQO010000011">
    <property type="protein sequence ID" value="MCQ4165696.1"/>
    <property type="molecule type" value="Genomic_DNA"/>
</dbReference>
<keyword evidence="1" id="KW-1133">Transmembrane helix</keyword>
<protein>
    <recommendedName>
        <fullName evidence="4">RDD family protein</fullName>
    </recommendedName>
</protein>
<organism evidence="2 3">
    <name type="scientific">Tahibacter harae</name>
    <dbReference type="NCBI Taxonomy" id="2963937"/>
    <lineage>
        <taxon>Bacteria</taxon>
        <taxon>Pseudomonadati</taxon>
        <taxon>Pseudomonadota</taxon>
        <taxon>Gammaproteobacteria</taxon>
        <taxon>Lysobacterales</taxon>
        <taxon>Rhodanobacteraceae</taxon>
        <taxon>Tahibacter</taxon>
    </lineage>
</organism>
<feature type="transmembrane region" description="Helical" evidence="1">
    <location>
        <begin position="155"/>
        <end position="173"/>
    </location>
</feature>
<feature type="transmembrane region" description="Helical" evidence="1">
    <location>
        <begin position="65"/>
        <end position="84"/>
    </location>
</feature>
<evidence type="ECO:0000313" key="2">
    <source>
        <dbReference type="EMBL" id="MCQ4165696.1"/>
    </source>
</evidence>
<evidence type="ECO:0000313" key="3">
    <source>
        <dbReference type="Proteomes" id="UP001165498"/>
    </source>
</evidence>
<dbReference type="Proteomes" id="UP001165498">
    <property type="component" value="Unassembled WGS sequence"/>
</dbReference>
<proteinExistence type="predicted"/>
<feature type="transmembrane region" description="Helical" evidence="1">
    <location>
        <begin position="114"/>
        <end position="135"/>
    </location>
</feature>
<name>A0ABT1QTU7_9GAMM</name>
<dbReference type="RefSeq" id="WP_255914886.1">
    <property type="nucleotide sequence ID" value="NZ_JANFQO010000011.1"/>
</dbReference>
<keyword evidence="1" id="KW-0472">Membrane</keyword>
<comment type="caution">
    <text evidence="2">The sequence shown here is derived from an EMBL/GenBank/DDBJ whole genome shotgun (WGS) entry which is preliminary data.</text>
</comment>
<evidence type="ECO:0000256" key="1">
    <source>
        <dbReference type="SAM" id="Phobius"/>
    </source>
</evidence>
<accession>A0ABT1QTU7</accession>
<reference evidence="2" key="1">
    <citation type="submission" date="2022-07" db="EMBL/GenBank/DDBJ databases">
        <title>Tahibacter sp., a new gammaproteobacterium isolated from the silt sample collected at pig farm.</title>
        <authorList>
            <person name="Chen H."/>
        </authorList>
    </citation>
    <scope>NUCLEOTIDE SEQUENCE</scope>
    <source>
        <strain evidence="2">P2K</strain>
    </source>
</reference>
<evidence type="ECO:0008006" key="4">
    <source>
        <dbReference type="Google" id="ProtNLM"/>
    </source>
</evidence>